<protein>
    <submittedName>
        <fullName evidence="2">Uncharacterized protein</fullName>
    </submittedName>
</protein>
<dbReference type="Gene3D" id="1.10.555.10">
    <property type="entry name" value="Rho GTPase activation protein"/>
    <property type="match status" value="1"/>
</dbReference>
<comment type="caution">
    <text evidence="2">The sequence shown here is derived from an EMBL/GenBank/DDBJ whole genome shotgun (WGS) entry which is preliminary data.</text>
</comment>
<reference evidence="2" key="1">
    <citation type="submission" date="2013-04" db="EMBL/GenBank/DDBJ databases">
        <authorList>
            <person name="Qu J."/>
            <person name="Murali S.C."/>
            <person name="Bandaranaike D."/>
            <person name="Bellair M."/>
            <person name="Blankenburg K."/>
            <person name="Chao H."/>
            <person name="Dinh H."/>
            <person name="Doddapaneni H."/>
            <person name="Downs B."/>
            <person name="Dugan-Rocha S."/>
            <person name="Elkadiri S."/>
            <person name="Gnanaolivu R.D."/>
            <person name="Hernandez B."/>
            <person name="Javaid M."/>
            <person name="Jayaseelan J.C."/>
            <person name="Lee S."/>
            <person name="Li M."/>
            <person name="Ming W."/>
            <person name="Munidasa M."/>
            <person name="Muniz J."/>
            <person name="Nguyen L."/>
            <person name="Ongeri F."/>
            <person name="Osuji N."/>
            <person name="Pu L.-L."/>
            <person name="Puazo M."/>
            <person name="Qu C."/>
            <person name="Quiroz J."/>
            <person name="Raj R."/>
            <person name="Weissenberger G."/>
            <person name="Xin Y."/>
            <person name="Zou X."/>
            <person name="Han Y."/>
            <person name="Richards S."/>
            <person name="Worley K."/>
            <person name="Muzny D."/>
            <person name="Gibbs R."/>
        </authorList>
    </citation>
    <scope>NUCLEOTIDE SEQUENCE</scope>
    <source>
        <strain evidence="2">Sampled in the wild</strain>
    </source>
</reference>
<dbReference type="InterPro" id="IPR008936">
    <property type="entry name" value="Rho_GTPase_activation_prot"/>
</dbReference>
<reference evidence="2" key="2">
    <citation type="submission" date="2017-10" db="EMBL/GenBank/DDBJ databases">
        <title>Ladona fulva Genome sequencing and assembly.</title>
        <authorList>
            <person name="Murali S."/>
            <person name="Richards S."/>
            <person name="Bandaranaike D."/>
            <person name="Bellair M."/>
            <person name="Blankenburg K."/>
            <person name="Chao H."/>
            <person name="Dinh H."/>
            <person name="Doddapaneni H."/>
            <person name="Dugan-Rocha S."/>
            <person name="Elkadiri S."/>
            <person name="Gnanaolivu R."/>
            <person name="Hernandez B."/>
            <person name="Skinner E."/>
            <person name="Javaid M."/>
            <person name="Lee S."/>
            <person name="Li M."/>
            <person name="Ming W."/>
            <person name="Munidasa M."/>
            <person name="Muniz J."/>
            <person name="Nguyen L."/>
            <person name="Hughes D."/>
            <person name="Osuji N."/>
            <person name="Pu L.-L."/>
            <person name="Puazo M."/>
            <person name="Qu C."/>
            <person name="Quiroz J."/>
            <person name="Raj R."/>
            <person name="Weissenberger G."/>
            <person name="Xin Y."/>
            <person name="Zou X."/>
            <person name="Han Y."/>
            <person name="Worley K."/>
            <person name="Muzny D."/>
            <person name="Gibbs R."/>
        </authorList>
    </citation>
    <scope>NUCLEOTIDE SEQUENCE</scope>
    <source>
        <strain evidence="2">Sampled in the wild</strain>
    </source>
</reference>
<keyword evidence="3" id="KW-1185">Reference proteome</keyword>
<dbReference type="AlphaFoldDB" id="A0A8K0KMW7"/>
<evidence type="ECO:0000256" key="1">
    <source>
        <dbReference type="SAM" id="MobiDB-lite"/>
    </source>
</evidence>
<dbReference type="EMBL" id="KZ309315">
    <property type="protein sequence ID" value="KAG8238261.1"/>
    <property type="molecule type" value="Genomic_DNA"/>
</dbReference>
<dbReference type="PANTHER" id="PTHR16206">
    <property type="entry name" value="DEP DOMAIN-CONTAINING"/>
    <property type="match status" value="1"/>
</dbReference>
<sequence>MLLNYCVFTLAKSNIIYEMQDLYSCPSRLTYCEQVSCEQFEEQKLTDSQQALAELLDQIIQDSKMGSKEKKKRLKMVRIWPHQSGSITSSFQYVGFERDVFRVIRDHFRNLEFPLITACLYESFMNAYSYVKYIESVSHTETSEAKFQSAESKVPSKSLEDLFHNVAPVTKERYSKPESISHPPARESYQSHEASGISLNSSKVSSSNKVVTDKVSPTKFDDSVSSNPSNMESLQFINTDKLFSASLPPNTCFETAFTSESPVTRIIPRKLVEDIHLSHKQRCSKSLSRNASFVEPHSLSLGTNHFSVPSASFSSKIKRNASASNVTDSNFQGQCVKTNPVRYSYSNVKCPESCSESLPSYTGFTSAPISNSDKHALLANQGKLKKSLPEESEENVKRKKKIKSENVMKVQHVRNQSGGYINLALSYSADEIGKSECFDQLLGEDLDYNAALETLQNLMKCSSSYEERKPHSDSCDEIGNLNYSSASSLWSYHTADSGEHSFHTPTPPLSSFQESDDVRNWACDIITNSGIQTLKGQQLGIELLQLLLLLLPPVNRYKLQLLLCFMSNIEDNGRLVLEDGVCTRNLLLDTFTNSILRPELPQQGDENISRHIVAFFLDNHEILFDVPSGLKAEVDLHLAQMNKQVSGKFVMTFSKKRNL</sequence>
<evidence type="ECO:0000313" key="3">
    <source>
        <dbReference type="Proteomes" id="UP000792457"/>
    </source>
</evidence>
<dbReference type="OrthoDB" id="524326at2759"/>
<accession>A0A8K0KMW7</accession>
<dbReference type="PANTHER" id="PTHR16206:SF4">
    <property type="entry name" value="PROTEIN LET-99"/>
    <property type="match status" value="1"/>
</dbReference>
<feature type="region of interest" description="Disordered" evidence="1">
    <location>
        <begin position="173"/>
        <end position="201"/>
    </location>
</feature>
<dbReference type="SUPFAM" id="SSF48350">
    <property type="entry name" value="GTPase activation domain, GAP"/>
    <property type="match status" value="1"/>
</dbReference>
<dbReference type="Proteomes" id="UP000792457">
    <property type="component" value="Unassembled WGS sequence"/>
</dbReference>
<name>A0A8K0KMW7_LADFU</name>
<organism evidence="2 3">
    <name type="scientific">Ladona fulva</name>
    <name type="common">Scarce chaser dragonfly</name>
    <name type="synonym">Libellula fulva</name>
    <dbReference type="NCBI Taxonomy" id="123851"/>
    <lineage>
        <taxon>Eukaryota</taxon>
        <taxon>Metazoa</taxon>
        <taxon>Ecdysozoa</taxon>
        <taxon>Arthropoda</taxon>
        <taxon>Hexapoda</taxon>
        <taxon>Insecta</taxon>
        <taxon>Pterygota</taxon>
        <taxon>Palaeoptera</taxon>
        <taxon>Odonata</taxon>
        <taxon>Epiprocta</taxon>
        <taxon>Anisoptera</taxon>
        <taxon>Libelluloidea</taxon>
        <taxon>Libellulidae</taxon>
        <taxon>Ladona</taxon>
    </lineage>
</organism>
<proteinExistence type="predicted"/>
<evidence type="ECO:0000313" key="2">
    <source>
        <dbReference type="EMBL" id="KAG8238261.1"/>
    </source>
</evidence>
<gene>
    <name evidence="2" type="ORF">J437_LFUL016441</name>
</gene>